<evidence type="ECO:0000313" key="3">
    <source>
        <dbReference type="Proteomes" id="UP001203423"/>
    </source>
</evidence>
<protein>
    <submittedName>
        <fullName evidence="2">TIGR00153 family protein</fullName>
    </submittedName>
</protein>
<proteinExistence type="inferred from homology"/>
<sequence>MPVNSILGVFAKSPIKPLQEHIDKVYDCSSLLVPFFEATISGDWDSAVKLRKKISQAERDADSLKREIRLKLPGGLFMPVERTDLLELLTQQDKIANKAKDISGRIIGRELLVPAVIQAPFLTYLARCLDAVSMAKEAINELDDLLETGFRGREVTLVEKMISKLDSIEEDTDSLQINIRRQLFAIENELNPIDVMFLYKIIEWVGELADLAERVGSRLELMLARV</sequence>
<dbReference type="InterPro" id="IPR038078">
    <property type="entry name" value="PhoU-like_sf"/>
</dbReference>
<dbReference type="EMBL" id="JAKIKS010000062">
    <property type="protein sequence ID" value="MCL1125814.1"/>
    <property type="molecule type" value="Genomic_DNA"/>
</dbReference>
<organism evidence="2 3">
    <name type="scientific">Shewanella surugensis</name>
    <dbReference type="NCBI Taxonomy" id="212020"/>
    <lineage>
        <taxon>Bacteria</taxon>
        <taxon>Pseudomonadati</taxon>
        <taxon>Pseudomonadota</taxon>
        <taxon>Gammaproteobacteria</taxon>
        <taxon>Alteromonadales</taxon>
        <taxon>Shewanellaceae</taxon>
        <taxon>Shewanella</taxon>
    </lineage>
</organism>
<dbReference type="InterPro" id="IPR018445">
    <property type="entry name" value="Put_Phosphate_transp_reg"/>
</dbReference>
<dbReference type="Proteomes" id="UP001203423">
    <property type="component" value="Unassembled WGS sequence"/>
</dbReference>
<comment type="similarity">
    <text evidence="1">Belongs to the UPF0111 family.</text>
</comment>
<name>A0ABT0LE25_9GAMM</name>
<dbReference type="NCBIfam" id="TIGR00153">
    <property type="entry name" value="TIGR00153 family protein"/>
    <property type="match status" value="1"/>
</dbReference>
<dbReference type="PANTHER" id="PTHR36536">
    <property type="entry name" value="UPF0111 PROTEIN HI_1603"/>
    <property type="match status" value="1"/>
</dbReference>
<dbReference type="PANTHER" id="PTHR36536:SF3">
    <property type="entry name" value="UPF0111 PROTEIN HI_1603"/>
    <property type="match status" value="1"/>
</dbReference>
<dbReference type="RefSeq" id="WP_248941148.1">
    <property type="nucleotide sequence ID" value="NZ_JAKIKS010000062.1"/>
</dbReference>
<evidence type="ECO:0000313" key="2">
    <source>
        <dbReference type="EMBL" id="MCL1125814.1"/>
    </source>
</evidence>
<comment type="caution">
    <text evidence="2">The sequence shown here is derived from an EMBL/GenBank/DDBJ whole genome shotgun (WGS) entry which is preliminary data.</text>
</comment>
<gene>
    <name evidence="2" type="ORF">L2764_15375</name>
</gene>
<dbReference type="Pfam" id="PF01865">
    <property type="entry name" value="PhoU_div"/>
    <property type="match status" value="1"/>
</dbReference>
<accession>A0ABT0LE25</accession>
<dbReference type="SUPFAM" id="SSF109755">
    <property type="entry name" value="PhoU-like"/>
    <property type="match status" value="1"/>
</dbReference>
<dbReference type="Gene3D" id="1.20.58.220">
    <property type="entry name" value="Phosphate transport system protein phou homolog 2, domain 2"/>
    <property type="match status" value="1"/>
</dbReference>
<reference evidence="2 3" key="1">
    <citation type="submission" date="2022-01" db="EMBL/GenBank/DDBJ databases">
        <title>Whole genome-based taxonomy of the Shewanellaceae.</title>
        <authorList>
            <person name="Martin-Rodriguez A.J."/>
        </authorList>
    </citation>
    <scope>NUCLEOTIDE SEQUENCE [LARGE SCALE GENOMIC DNA]</scope>
    <source>
        <strain evidence="2 3">DSM 17177</strain>
    </source>
</reference>
<keyword evidence="3" id="KW-1185">Reference proteome</keyword>
<dbReference type="InterPro" id="IPR002727">
    <property type="entry name" value="DUF47"/>
</dbReference>
<evidence type="ECO:0000256" key="1">
    <source>
        <dbReference type="ARBA" id="ARBA00008591"/>
    </source>
</evidence>